<dbReference type="InterPro" id="IPR011761">
    <property type="entry name" value="ATP-grasp"/>
</dbReference>
<dbReference type="GO" id="GO:0008716">
    <property type="term" value="F:D-alanine-D-alanine ligase activity"/>
    <property type="evidence" value="ECO:0007669"/>
    <property type="project" value="InterPro"/>
</dbReference>
<comment type="similarity">
    <text evidence="1">Belongs to the D-alanine--D-alanine ligase family.</text>
</comment>
<dbReference type="eggNOG" id="arCOG01791">
    <property type="taxonomic scope" value="Archaea"/>
</dbReference>
<organism evidence="5 6">
    <name type="scientific">Methanolacinia petrolearia (strain DSM 11571 / OCM 486 / SEBR 4847)</name>
    <name type="common">Methanoplanus petrolearius</name>
    <dbReference type="NCBI Taxonomy" id="679926"/>
    <lineage>
        <taxon>Archaea</taxon>
        <taxon>Methanobacteriati</taxon>
        <taxon>Methanobacteriota</taxon>
        <taxon>Stenosarchaea group</taxon>
        <taxon>Methanomicrobia</taxon>
        <taxon>Methanomicrobiales</taxon>
        <taxon>Methanomicrobiaceae</taxon>
        <taxon>Methanolacinia</taxon>
    </lineage>
</organism>
<dbReference type="SUPFAM" id="SSF56059">
    <property type="entry name" value="Glutathione synthetase ATP-binding domain-like"/>
    <property type="match status" value="1"/>
</dbReference>
<dbReference type="Gene3D" id="2.20.25.110">
    <property type="entry name" value="S-adenosyl-L-methionine-dependent methyltransferases"/>
    <property type="match status" value="1"/>
</dbReference>
<reference evidence="5 6" key="1">
    <citation type="journal article" date="2010" name="Stand. Genomic Sci.">
        <title>Complete genome sequence of Methanoplanus petrolearius type strain (SEBR 4847).</title>
        <authorList>
            <person name="Brambilla E."/>
            <person name="Djao O.D."/>
            <person name="Daligault H."/>
            <person name="Lapidus A."/>
            <person name="Lucas S."/>
            <person name="Hammon N."/>
            <person name="Nolan M."/>
            <person name="Tice H."/>
            <person name="Cheng J.F."/>
            <person name="Han C."/>
            <person name="Tapia R."/>
            <person name="Goodwin L."/>
            <person name="Pitluck S."/>
            <person name="Liolios K."/>
            <person name="Ivanova N."/>
            <person name="Mavromatis K."/>
            <person name="Mikhailova N."/>
            <person name="Pati A."/>
            <person name="Chen A."/>
            <person name="Palaniappan K."/>
            <person name="Land M."/>
            <person name="Hauser L."/>
            <person name="Chang Y.J."/>
            <person name="Jeffries C.D."/>
            <person name="Rohde M."/>
            <person name="Spring S."/>
            <person name="Sikorski J."/>
            <person name="Goker M."/>
            <person name="Woyke T."/>
            <person name="Bristow J."/>
            <person name="Eisen J.A."/>
            <person name="Markowitz V."/>
            <person name="Hugenholtz P."/>
            <person name="Kyrpides N.C."/>
            <person name="Klenk H.P."/>
        </authorList>
    </citation>
    <scope>NUCLEOTIDE SEQUENCE [LARGE SCALE GENOMIC DNA]</scope>
    <source>
        <strain evidence="6">DSM 11571 / OCM 486 / SEBR 4847</strain>
    </source>
</reference>
<keyword evidence="2" id="KW-0436">Ligase</keyword>
<evidence type="ECO:0000256" key="2">
    <source>
        <dbReference type="ARBA" id="ARBA00022598"/>
    </source>
</evidence>
<dbReference type="HOGENOM" id="CLU_430627_0_0_2"/>
<keyword evidence="3" id="KW-0547">Nucleotide-binding</keyword>
<evidence type="ECO:0000313" key="6">
    <source>
        <dbReference type="Proteomes" id="UP000006565"/>
    </source>
</evidence>
<dbReference type="RefSeq" id="WP_013328474.1">
    <property type="nucleotide sequence ID" value="NC_014507.1"/>
</dbReference>
<accession>E1RHI7</accession>
<keyword evidence="5" id="KW-0489">Methyltransferase</keyword>
<dbReference type="STRING" id="679926.Mpet_0522"/>
<dbReference type="InterPro" id="IPR011095">
    <property type="entry name" value="Dala_Dala_lig_C"/>
</dbReference>
<dbReference type="InterPro" id="IPR029063">
    <property type="entry name" value="SAM-dependent_MTases_sf"/>
</dbReference>
<dbReference type="PANTHER" id="PTHR23132:SF23">
    <property type="entry name" value="D-ALANINE--D-ALANINE LIGASE B"/>
    <property type="match status" value="1"/>
</dbReference>
<dbReference type="GO" id="GO:0046872">
    <property type="term" value="F:metal ion binding"/>
    <property type="evidence" value="ECO:0007669"/>
    <property type="project" value="InterPro"/>
</dbReference>
<dbReference type="InterPro" id="IPR041698">
    <property type="entry name" value="Methyltransf_25"/>
</dbReference>
<evidence type="ECO:0000256" key="3">
    <source>
        <dbReference type="PROSITE-ProRule" id="PRU00409"/>
    </source>
</evidence>
<dbReference type="OrthoDB" id="1018at2157"/>
<dbReference type="EMBL" id="CP002117">
    <property type="protein sequence ID" value="ADN35296.1"/>
    <property type="molecule type" value="Genomic_DNA"/>
</dbReference>
<dbReference type="FunFam" id="3.30.470.20:FF:000105">
    <property type="entry name" value="Predicted protein"/>
    <property type="match status" value="1"/>
</dbReference>
<evidence type="ECO:0000259" key="4">
    <source>
        <dbReference type="PROSITE" id="PS50975"/>
    </source>
</evidence>
<keyword evidence="3" id="KW-0067">ATP-binding</keyword>
<dbReference type="GeneID" id="9742970"/>
<dbReference type="Pfam" id="PF13649">
    <property type="entry name" value="Methyltransf_25"/>
    <property type="match status" value="1"/>
</dbReference>
<protein>
    <submittedName>
        <fullName evidence="5">Methyltransferase type 11</fullName>
    </submittedName>
</protein>
<dbReference type="Pfam" id="PF07478">
    <property type="entry name" value="Dala_Dala_lig_C"/>
    <property type="match status" value="1"/>
</dbReference>
<dbReference type="GO" id="GO:0008168">
    <property type="term" value="F:methyltransferase activity"/>
    <property type="evidence" value="ECO:0007669"/>
    <property type="project" value="UniProtKB-KW"/>
</dbReference>
<dbReference type="InterPro" id="IPR013815">
    <property type="entry name" value="ATP_grasp_subdomain_1"/>
</dbReference>
<dbReference type="Gene3D" id="3.30.470.20">
    <property type="entry name" value="ATP-grasp fold, B domain"/>
    <property type="match status" value="1"/>
</dbReference>
<dbReference type="Gene3D" id="3.30.1490.20">
    <property type="entry name" value="ATP-grasp fold, A domain"/>
    <property type="match status" value="1"/>
</dbReference>
<dbReference type="AlphaFoldDB" id="E1RHI7"/>
<sequence>MNKGNGKQHITTVLGPVESLESYVKADWWREIFNANYLRTDGDVVDDESITKAEVDFFLSLLNPGFHDSILDLCCGQGRHSLELAGRGYSKICGLDRSHYLITRARKQARNDGLSVGFREGDARKLSYSADSFDFILLPGNSFGYFETNEDDKRVLKEAFRVLRPGGRILLDITDGDYLRENFVPRSWEWIDQNHFVCRERSLSSDDERLITREVITHVKNGVMADQFYAERLYNSGDIRAMLNECGYTSIEFHDPIITDSRRNQDLGMMARRLIITASVEKEWTPKKKVSRKKKKVAVVLGDPRLKDVIKPSCVFDEDDYRTIGRLKEALSELGDYEFTYFDNHSSMLSWLRQSGSKADFIFNLCDEGFLNDPRKELHVPAALEILSIPYTGGNPQCLAYCYDKSLVRGIAKELDIPVPRAFVINPEDSSFIEFPIHFPVIVKPNFGDSSFGITQNSVCRDISELQDAILRLKSFSGDCGTVLVEEFLTGGDISVGIIGNLPDKYEVLPVIEEDYSSLPRGYPKICGYEAKWDPESPYAGITSIPADLSEEARRFLVASCLKLFGRLGCRDYARFDWRIDSNGTPRLLEVNPNPGWCWDGHLAKMAGIAEITYAEMLGMILKAAEDRIFGDNGK</sequence>
<dbReference type="SUPFAM" id="SSF53335">
    <property type="entry name" value="S-adenosyl-L-methionine-dependent methyltransferases"/>
    <property type="match status" value="1"/>
</dbReference>
<dbReference type="CDD" id="cd02440">
    <property type="entry name" value="AdoMet_MTases"/>
    <property type="match status" value="1"/>
</dbReference>
<keyword evidence="5" id="KW-0808">Transferase</keyword>
<dbReference type="GO" id="GO:0005524">
    <property type="term" value="F:ATP binding"/>
    <property type="evidence" value="ECO:0007669"/>
    <property type="project" value="UniProtKB-UniRule"/>
</dbReference>
<proteinExistence type="inferred from homology"/>
<dbReference type="KEGG" id="mpi:Mpet_0522"/>
<dbReference type="Gene3D" id="3.40.50.150">
    <property type="entry name" value="Vaccinia Virus protein VP39"/>
    <property type="match status" value="1"/>
</dbReference>
<evidence type="ECO:0000313" key="5">
    <source>
        <dbReference type="EMBL" id="ADN35296.1"/>
    </source>
</evidence>
<evidence type="ECO:0000256" key="1">
    <source>
        <dbReference type="ARBA" id="ARBA00010871"/>
    </source>
</evidence>
<gene>
    <name evidence="5" type="ordered locus">Mpet_0522</name>
</gene>
<dbReference type="Proteomes" id="UP000006565">
    <property type="component" value="Chromosome"/>
</dbReference>
<dbReference type="GO" id="GO:0032259">
    <property type="term" value="P:methylation"/>
    <property type="evidence" value="ECO:0007669"/>
    <property type="project" value="UniProtKB-KW"/>
</dbReference>
<keyword evidence="6" id="KW-1185">Reference proteome</keyword>
<name>E1RHI7_METP4</name>
<dbReference type="PANTHER" id="PTHR23132">
    <property type="entry name" value="D-ALANINE--D-ALANINE LIGASE"/>
    <property type="match status" value="1"/>
</dbReference>
<dbReference type="PROSITE" id="PS50975">
    <property type="entry name" value="ATP_GRASP"/>
    <property type="match status" value="1"/>
</dbReference>
<feature type="domain" description="ATP-grasp" evidence="4">
    <location>
        <begin position="409"/>
        <end position="626"/>
    </location>
</feature>